<keyword evidence="11" id="KW-0282">Flagellum</keyword>
<evidence type="ECO:0000259" key="10">
    <source>
        <dbReference type="Pfam" id="PF04316"/>
    </source>
</evidence>
<name>A0A1W0D289_9NEIS</name>
<dbReference type="SUPFAM" id="SSF101498">
    <property type="entry name" value="Anti-sigma factor FlgM"/>
    <property type="match status" value="1"/>
</dbReference>
<evidence type="ECO:0000313" key="11">
    <source>
        <dbReference type="EMBL" id="OQS41068.1"/>
    </source>
</evidence>
<reference evidence="11 12" key="1">
    <citation type="submission" date="2017-02" db="EMBL/GenBank/DDBJ databases">
        <title>Chromobacterium haemolyticum H5244.</title>
        <authorList>
            <person name="Gulvik C.A."/>
        </authorList>
    </citation>
    <scope>NUCLEOTIDE SEQUENCE [LARGE SCALE GENOMIC DNA]</scope>
    <source>
        <strain evidence="11 12">H5244</strain>
    </source>
</reference>
<dbReference type="AlphaFoldDB" id="A0A1W0D289"/>
<feature type="compositionally biased region" description="Low complexity" evidence="9">
    <location>
        <begin position="20"/>
        <end position="37"/>
    </location>
</feature>
<dbReference type="InterPro" id="IPR007412">
    <property type="entry name" value="FlgM"/>
</dbReference>
<keyword evidence="6" id="KW-0804">Transcription</keyword>
<keyword evidence="5" id="KW-0805">Transcription regulation</keyword>
<dbReference type="NCBIfam" id="TIGR03824">
    <property type="entry name" value="FlgM_jcvi"/>
    <property type="match status" value="1"/>
</dbReference>
<evidence type="ECO:0000256" key="1">
    <source>
        <dbReference type="ARBA" id="ARBA00005322"/>
    </source>
</evidence>
<gene>
    <name evidence="11" type="ORF">B0T45_09590</name>
</gene>
<dbReference type="GO" id="GO:0044781">
    <property type="term" value="P:bacterial-type flagellum organization"/>
    <property type="evidence" value="ECO:0007669"/>
    <property type="project" value="UniProtKB-KW"/>
</dbReference>
<sequence>MQINSTSSQRRELAVGGQSAAAETPARAPAAVATPAASQDMAPAVAELRALPDIDMKRVEEVRAALARGEVRFDAARLADLVEQYHRSR</sequence>
<dbReference type="Pfam" id="PF04316">
    <property type="entry name" value="FlgM"/>
    <property type="match status" value="1"/>
</dbReference>
<keyword evidence="3" id="KW-0678">Repressor</keyword>
<keyword evidence="11" id="KW-0966">Cell projection</keyword>
<protein>
    <recommendedName>
        <fullName evidence="2">Negative regulator of flagellin synthesis</fullName>
    </recommendedName>
    <alternativeName>
        <fullName evidence="8">Anti-sigma-28 factor</fullName>
    </alternativeName>
</protein>
<evidence type="ECO:0000256" key="3">
    <source>
        <dbReference type="ARBA" id="ARBA00022491"/>
    </source>
</evidence>
<evidence type="ECO:0000256" key="7">
    <source>
        <dbReference type="ARBA" id="ARBA00024739"/>
    </source>
</evidence>
<comment type="similarity">
    <text evidence="1">Belongs to the FlgM family.</text>
</comment>
<evidence type="ECO:0000256" key="6">
    <source>
        <dbReference type="ARBA" id="ARBA00023163"/>
    </source>
</evidence>
<accession>A0A1W0D289</accession>
<evidence type="ECO:0000256" key="5">
    <source>
        <dbReference type="ARBA" id="ARBA00023015"/>
    </source>
</evidence>
<comment type="function">
    <text evidence="7">Responsible for the coupling of flagellin expression to flagellar assembly by preventing expression of the flagellin genes when a component of the middle class of proteins is defective. It negatively regulates flagellar genes by inhibiting the activity of FliA by directly binding to FliA.</text>
</comment>
<dbReference type="Proteomes" id="UP000192721">
    <property type="component" value="Unassembled WGS sequence"/>
</dbReference>
<evidence type="ECO:0000256" key="9">
    <source>
        <dbReference type="SAM" id="MobiDB-lite"/>
    </source>
</evidence>
<feature type="domain" description="Anti-sigma-28 factor FlgM C-terminal" evidence="10">
    <location>
        <begin position="38"/>
        <end position="80"/>
    </location>
</feature>
<evidence type="ECO:0000256" key="2">
    <source>
        <dbReference type="ARBA" id="ARBA00017823"/>
    </source>
</evidence>
<dbReference type="RefSeq" id="WP_081555330.1">
    <property type="nucleotide sequence ID" value="NZ_CP109905.1"/>
</dbReference>
<evidence type="ECO:0000256" key="8">
    <source>
        <dbReference type="ARBA" id="ARBA00030117"/>
    </source>
</evidence>
<dbReference type="InterPro" id="IPR035890">
    <property type="entry name" value="Anti-sigma-28_factor_FlgM_sf"/>
</dbReference>
<feature type="region of interest" description="Disordered" evidence="9">
    <location>
        <begin position="1"/>
        <end position="40"/>
    </location>
</feature>
<keyword evidence="4" id="KW-1005">Bacterial flagellum biogenesis</keyword>
<keyword evidence="11" id="KW-0969">Cilium</keyword>
<evidence type="ECO:0000313" key="12">
    <source>
        <dbReference type="Proteomes" id="UP000192721"/>
    </source>
</evidence>
<proteinExistence type="inferred from homology"/>
<organism evidence="11 12">
    <name type="scientific">Chromobacterium haemolyticum</name>
    <dbReference type="NCBI Taxonomy" id="394935"/>
    <lineage>
        <taxon>Bacteria</taxon>
        <taxon>Pseudomonadati</taxon>
        <taxon>Pseudomonadota</taxon>
        <taxon>Betaproteobacteria</taxon>
        <taxon>Neisseriales</taxon>
        <taxon>Chromobacteriaceae</taxon>
        <taxon>Chromobacterium</taxon>
    </lineage>
</organism>
<dbReference type="InterPro" id="IPR031316">
    <property type="entry name" value="FlgM_C"/>
</dbReference>
<evidence type="ECO:0000256" key="4">
    <source>
        <dbReference type="ARBA" id="ARBA00022795"/>
    </source>
</evidence>
<comment type="caution">
    <text evidence="11">The sequence shown here is derived from an EMBL/GenBank/DDBJ whole genome shotgun (WGS) entry which is preliminary data.</text>
</comment>
<dbReference type="EMBL" id="MUKV01000009">
    <property type="protein sequence ID" value="OQS41068.1"/>
    <property type="molecule type" value="Genomic_DNA"/>
</dbReference>
<dbReference type="GO" id="GO:0045892">
    <property type="term" value="P:negative regulation of DNA-templated transcription"/>
    <property type="evidence" value="ECO:0007669"/>
    <property type="project" value="InterPro"/>
</dbReference>